<proteinExistence type="predicted"/>
<dbReference type="Pfam" id="PF13556">
    <property type="entry name" value="HTH_30"/>
    <property type="match status" value="1"/>
</dbReference>
<reference evidence="3" key="1">
    <citation type="submission" date="2023-03" db="EMBL/GenBank/DDBJ databases">
        <authorList>
            <person name="Shen W."/>
            <person name="Cai J."/>
        </authorList>
    </citation>
    <scope>NUCLEOTIDE SEQUENCE</scope>
    <source>
        <strain evidence="3">K69-2</strain>
    </source>
</reference>
<dbReference type="InterPro" id="IPR025736">
    <property type="entry name" value="PucR_C-HTH_dom"/>
</dbReference>
<organism evidence="3 4">
    <name type="scientific">Enterococcus gallinarum</name>
    <dbReference type="NCBI Taxonomy" id="1353"/>
    <lineage>
        <taxon>Bacteria</taxon>
        <taxon>Bacillati</taxon>
        <taxon>Bacillota</taxon>
        <taxon>Bacilli</taxon>
        <taxon>Lactobacillales</taxon>
        <taxon>Enterococcaceae</taxon>
        <taxon>Enterococcus</taxon>
    </lineage>
</organism>
<dbReference type="PANTHER" id="PTHR33744:SF15">
    <property type="entry name" value="CARBOHYDRATE DIACID REGULATOR"/>
    <property type="match status" value="1"/>
</dbReference>
<dbReference type="InterPro" id="IPR042070">
    <property type="entry name" value="PucR_C-HTH_sf"/>
</dbReference>
<evidence type="ECO:0000259" key="1">
    <source>
        <dbReference type="Pfam" id="PF07905"/>
    </source>
</evidence>
<evidence type="ECO:0000313" key="3">
    <source>
        <dbReference type="EMBL" id="MDT2691967.1"/>
    </source>
</evidence>
<dbReference type="Gene3D" id="1.10.10.2840">
    <property type="entry name" value="PucR C-terminal helix-turn-helix domain"/>
    <property type="match status" value="1"/>
</dbReference>
<feature type="domain" description="Purine catabolism PurC-like" evidence="1">
    <location>
        <begin position="19"/>
        <end position="124"/>
    </location>
</feature>
<gene>
    <name evidence="3" type="ORF">P7E30_17485</name>
</gene>
<sequence length="403" mass="46505">MDKVITLNQLMSQVKLPIQLINAPVEFNNAIKSITIMESPEVKKWLQGGEFILTSSKTFTTDFETQVQLLKDLVTLKAVGLAVKISNNHFYFSETALAYAKKENFPIFTIPDNVTYLTIMDQVNYILFTERETTFLKENLAKYLLTTQIKSASLKQLEHLAKLSDHTKVTVLHVGPNIDWFQTSPMISQKPNYWKNIQQLLLLLIQRLDNLVEKNQLTDYLYTNDINSISIILISENKTDKKELLSAVENVNQNYLSAIKDDLIVYYGLSDNVSVYNIVEGYRQATFAHKINQFICADSPILIYSTVEFYDVMNSLSDTEIANHLMNHLKPIADNKLLMATLQTFFRNNEQLMKTSEELFIHINTLRYRLKKIKVLTGLDYNNTSDKLKMFLGIVHFELNKMK</sequence>
<dbReference type="Proteomes" id="UP001183682">
    <property type="component" value="Unassembled WGS sequence"/>
</dbReference>
<feature type="domain" description="PucR C-terminal helix-turn-helix" evidence="2">
    <location>
        <begin position="338"/>
        <end position="392"/>
    </location>
</feature>
<name>A0AAE4HVK5_ENTGA</name>
<protein>
    <submittedName>
        <fullName evidence="3">PucR family transcriptional regulator ligand-binding domain-containing protein</fullName>
    </submittedName>
</protein>
<dbReference type="InterPro" id="IPR012914">
    <property type="entry name" value="PucR_dom"/>
</dbReference>
<evidence type="ECO:0000259" key="2">
    <source>
        <dbReference type="Pfam" id="PF13556"/>
    </source>
</evidence>
<evidence type="ECO:0000313" key="4">
    <source>
        <dbReference type="Proteomes" id="UP001183682"/>
    </source>
</evidence>
<dbReference type="EMBL" id="JARPZN010000025">
    <property type="protein sequence ID" value="MDT2691967.1"/>
    <property type="molecule type" value="Genomic_DNA"/>
</dbReference>
<dbReference type="PANTHER" id="PTHR33744">
    <property type="entry name" value="CARBOHYDRATE DIACID REGULATOR"/>
    <property type="match status" value="1"/>
</dbReference>
<comment type="caution">
    <text evidence="3">The sequence shown here is derived from an EMBL/GenBank/DDBJ whole genome shotgun (WGS) entry which is preliminary data.</text>
</comment>
<dbReference type="InterPro" id="IPR051448">
    <property type="entry name" value="CdaR-like_regulators"/>
</dbReference>
<dbReference type="Pfam" id="PF07905">
    <property type="entry name" value="PucR"/>
    <property type="match status" value="1"/>
</dbReference>
<accession>A0AAE4HVK5</accession>
<dbReference type="AlphaFoldDB" id="A0AAE4HVK5"/>